<dbReference type="PROSITE" id="PS00894">
    <property type="entry name" value="HTH_DEOR_1"/>
    <property type="match status" value="1"/>
</dbReference>
<dbReference type="Pfam" id="PF00455">
    <property type="entry name" value="DeoRC"/>
    <property type="match status" value="1"/>
</dbReference>
<comment type="function">
    <text evidence="6">Repressor of the lactose catabolism operon. Galactose-6-phosphate is the inducer.</text>
</comment>
<evidence type="ECO:0000256" key="3">
    <source>
        <dbReference type="ARBA" id="ARBA00023015"/>
    </source>
</evidence>
<dbReference type="Pfam" id="PF08220">
    <property type="entry name" value="HTH_DeoR"/>
    <property type="match status" value="1"/>
</dbReference>
<protein>
    <recommendedName>
        <fullName evidence="1">Lactose phosphotransferase system repressor</fullName>
    </recommendedName>
</protein>
<dbReference type="SMART" id="SM01134">
    <property type="entry name" value="DeoRC"/>
    <property type="match status" value="1"/>
</dbReference>
<evidence type="ECO:0000256" key="5">
    <source>
        <dbReference type="ARBA" id="ARBA00023163"/>
    </source>
</evidence>
<feature type="domain" description="HTH deoR-type" evidence="7">
    <location>
        <begin position="7"/>
        <end position="62"/>
    </location>
</feature>
<reference evidence="9" key="1">
    <citation type="journal article" date="2019" name="Int. J. Syst. Evol. Microbiol.">
        <title>The Global Catalogue of Microorganisms (GCM) 10K type strain sequencing project: providing services to taxonomists for standard genome sequencing and annotation.</title>
        <authorList>
            <consortium name="The Broad Institute Genomics Platform"/>
            <consortium name="The Broad Institute Genome Sequencing Center for Infectious Disease"/>
            <person name="Wu L."/>
            <person name="Ma J."/>
        </authorList>
    </citation>
    <scope>NUCLEOTIDE SEQUENCE [LARGE SCALE GENOMIC DNA]</scope>
    <source>
        <strain evidence="9">CGMCC 1.15399</strain>
    </source>
</reference>
<dbReference type="EMBL" id="JBHUCM010000016">
    <property type="protein sequence ID" value="MFD1539038.1"/>
    <property type="molecule type" value="Genomic_DNA"/>
</dbReference>
<dbReference type="RefSeq" id="WP_219532935.1">
    <property type="nucleotide sequence ID" value="NZ_JAHKRM010000016.1"/>
</dbReference>
<proteinExistence type="predicted"/>
<dbReference type="InterPro" id="IPR014036">
    <property type="entry name" value="DeoR-like_C"/>
</dbReference>
<dbReference type="Proteomes" id="UP001597097">
    <property type="component" value="Unassembled WGS sequence"/>
</dbReference>
<evidence type="ECO:0000256" key="4">
    <source>
        <dbReference type="ARBA" id="ARBA00023125"/>
    </source>
</evidence>
<dbReference type="SMART" id="SM00420">
    <property type="entry name" value="HTH_DEOR"/>
    <property type="match status" value="1"/>
</dbReference>
<dbReference type="GO" id="GO:0003677">
    <property type="term" value="F:DNA binding"/>
    <property type="evidence" value="ECO:0007669"/>
    <property type="project" value="UniProtKB-KW"/>
</dbReference>
<keyword evidence="3" id="KW-0805">Transcription regulation</keyword>
<keyword evidence="5" id="KW-0804">Transcription</keyword>
<evidence type="ECO:0000313" key="9">
    <source>
        <dbReference type="Proteomes" id="UP001597097"/>
    </source>
</evidence>
<dbReference type="PANTHER" id="PTHR30363">
    <property type="entry name" value="HTH-TYPE TRANSCRIPTIONAL REGULATOR SRLR-RELATED"/>
    <property type="match status" value="1"/>
</dbReference>
<keyword evidence="9" id="KW-1185">Reference proteome</keyword>
<name>A0ABW4G9X4_9ACTN</name>
<dbReference type="InterPro" id="IPR018356">
    <property type="entry name" value="Tscrpt_reg_HTH_DeoR_CS"/>
</dbReference>
<comment type="caution">
    <text evidence="8">The sequence shown here is derived from an EMBL/GenBank/DDBJ whole genome shotgun (WGS) entry which is preliminary data.</text>
</comment>
<accession>A0ABW4G9X4</accession>
<evidence type="ECO:0000256" key="2">
    <source>
        <dbReference type="ARBA" id="ARBA00022491"/>
    </source>
</evidence>
<keyword evidence="4 8" id="KW-0238">DNA-binding</keyword>
<organism evidence="8 9">
    <name type="scientific">Nonomuraea guangzhouensis</name>
    <dbReference type="NCBI Taxonomy" id="1291555"/>
    <lineage>
        <taxon>Bacteria</taxon>
        <taxon>Bacillati</taxon>
        <taxon>Actinomycetota</taxon>
        <taxon>Actinomycetes</taxon>
        <taxon>Streptosporangiales</taxon>
        <taxon>Streptosporangiaceae</taxon>
        <taxon>Nonomuraea</taxon>
    </lineage>
</organism>
<evidence type="ECO:0000256" key="1">
    <source>
        <dbReference type="ARBA" id="ARBA00021390"/>
    </source>
</evidence>
<dbReference type="InterPro" id="IPR001034">
    <property type="entry name" value="DeoR_HTH"/>
</dbReference>
<evidence type="ECO:0000313" key="8">
    <source>
        <dbReference type="EMBL" id="MFD1539038.1"/>
    </source>
</evidence>
<dbReference type="InterPro" id="IPR050313">
    <property type="entry name" value="Carb_Metab_HTH_regulators"/>
</dbReference>
<dbReference type="PANTHER" id="PTHR30363:SF4">
    <property type="entry name" value="GLYCEROL-3-PHOSPHATE REGULON REPRESSOR"/>
    <property type="match status" value="1"/>
</dbReference>
<evidence type="ECO:0000256" key="6">
    <source>
        <dbReference type="ARBA" id="ARBA00024937"/>
    </source>
</evidence>
<sequence>MQDTALPGRRRAELVRHVRERGHATVAELAELFAVSMDTIRRDLDHLAERQLIARTHGGAMHKDELATADSPFDSRASVHHPAKQAIGLATAKLISNGETLIVNGGTTTLAVARALTGKRDLTVVTNNLRLPAEIPQEAVRDLYVIGGSCRIPSNVTIGPVAFADTDGISADTAVIGVGGISTGGGLSTSHLHEAQMIRQMIDAGTRVIIVADSSKFGRSAFVHICGFDRVSVLVTDALPPDDIVAALKDAEVELVTVG</sequence>
<keyword evidence="2" id="KW-0678">Repressor</keyword>
<gene>
    <name evidence="8" type="ORF">ACFSJ0_18430</name>
</gene>
<dbReference type="PROSITE" id="PS51000">
    <property type="entry name" value="HTH_DEOR_2"/>
    <property type="match status" value="1"/>
</dbReference>
<evidence type="ECO:0000259" key="7">
    <source>
        <dbReference type="PROSITE" id="PS51000"/>
    </source>
</evidence>